<proteinExistence type="predicted"/>
<gene>
    <name evidence="1" type="ORF">O3I_007660</name>
</gene>
<dbReference type="EMBL" id="CP003876">
    <property type="protein sequence ID" value="AFT99494.1"/>
    <property type="molecule type" value="Genomic_DNA"/>
</dbReference>
<dbReference type="Proteomes" id="UP000006304">
    <property type="component" value="Chromosome"/>
</dbReference>
<sequence>MTQAAVGSLVARLDLGVEPFVQVLREVLQEQRDARRSIPDGLDPVAYLRSAVPVGDGAVDVGEFLRQRCRARQHPPVIHQREALVFGGEHPVRCHDVHGEFPPHPEAGPAEEADAVLAEQRQVEQVRRGPDVFGLPFQVGEWHSLYEDRGSDDLQQRRLPADAGADRCGPVHEFAQRVVAVQSQGSGDGAVGAQSRLV</sequence>
<reference evidence="1 2" key="1">
    <citation type="journal article" date="2012" name="J. Bacteriol.">
        <title>Complete genome sequence of Nocardia brasiliensis HUJEG-1.</title>
        <authorList>
            <person name="Vera-Cabrera L."/>
            <person name="Ortiz-Lopez R."/>
            <person name="Elizondo-Gonzalez R."/>
            <person name="Perez-Maya A.A."/>
            <person name="Ocampo-Candiani J."/>
        </authorList>
    </citation>
    <scope>NUCLEOTIDE SEQUENCE [LARGE SCALE GENOMIC DNA]</scope>
    <source>
        <strain evidence="2">ATCC 700358</strain>
    </source>
</reference>
<dbReference type="HOGENOM" id="CLU_1376910_0_0_11"/>
<evidence type="ECO:0000313" key="1">
    <source>
        <dbReference type="EMBL" id="AFT99494.1"/>
    </source>
</evidence>
<organism evidence="1 2">
    <name type="scientific">Nocardia brasiliensis (strain ATCC 700358 / HUJEG-1)</name>
    <dbReference type="NCBI Taxonomy" id="1133849"/>
    <lineage>
        <taxon>Bacteria</taxon>
        <taxon>Bacillati</taxon>
        <taxon>Actinomycetota</taxon>
        <taxon>Actinomycetes</taxon>
        <taxon>Mycobacteriales</taxon>
        <taxon>Nocardiaceae</taxon>
        <taxon>Nocardia</taxon>
    </lineage>
</organism>
<accession>K0ERP7</accession>
<name>K0ERP7_NOCB7</name>
<dbReference type="KEGG" id="nbr:O3I_007660"/>
<keyword evidence="2" id="KW-1185">Reference proteome</keyword>
<protein>
    <submittedName>
        <fullName evidence="1">Uncharacterized protein</fullName>
    </submittedName>
</protein>
<dbReference type="AlphaFoldDB" id="K0ERP7"/>
<evidence type="ECO:0000313" key="2">
    <source>
        <dbReference type="Proteomes" id="UP000006304"/>
    </source>
</evidence>
<dbReference type="RefSeq" id="WP_014982350.1">
    <property type="nucleotide sequence ID" value="NC_018681.1"/>
</dbReference>